<evidence type="ECO:0000313" key="2">
    <source>
        <dbReference type="Proteomes" id="UP000005824"/>
    </source>
</evidence>
<accession>B4CXY3</accession>
<evidence type="ECO:0000313" key="1">
    <source>
        <dbReference type="EMBL" id="EDY21131.1"/>
    </source>
</evidence>
<sequence length="85" mass="9208">MPNGRYFLADGVLTALFTLSDRDCRNLLAAFDQIAENPCGLAAAAGQDWDGRSVYLAAYGNFEIGYFLTPDSGTVTVTLLRILKT</sequence>
<dbReference type="AlphaFoldDB" id="B4CXY3"/>
<dbReference type="Proteomes" id="UP000005824">
    <property type="component" value="Unassembled WGS sequence"/>
</dbReference>
<dbReference type="STRING" id="497964.CfE428DRAFT_1424"/>
<protein>
    <submittedName>
        <fullName evidence="1">Uncharacterized protein</fullName>
    </submittedName>
</protein>
<dbReference type="InParanoid" id="B4CXY3"/>
<reference evidence="1 2" key="1">
    <citation type="journal article" date="2011" name="J. Bacteriol.">
        <title>Genome sequence of Chthoniobacter flavus Ellin428, an aerobic heterotrophic soil bacterium.</title>
        <authorList>
            <person name="Kant R."/>
            <person name="van Passel M.W."/>
            <person name="Palva A."/>
            <person name="Lucas S."/>
            <person name="Lapidus A."/>
            <person name="Glavina Del Rio T."/>
            <person name="Dalin E."/>
            <person name="Tice H."/>
            <person name="Bruce D."/>
            <person name="Goodwin L."/>
            <person name="Pitluck S."/>
            <person name="Larimer F.W."/>
            <person name="Land M.L."/>
            <person name="Hauser L."/>
            <person name="Sangwan P."/>
            <person name="de Vos W.M."/>
            <person name="Janssen P.H."/>
            <person name="Smidt H."/>
        </authorList>
    </citation>
    <scope>NUCLEOTIDE SEQUENCE [LARGE SCALE GENOMIC DNA]</scope>
    <source>
        <strain evidence="1 2">Ellin428</strain>
    </source>
</reference>
<proteinExistence type="predicted"/>
<name>B4CXY3_9BACT</name>
<organism evidence="1 2">
    <name type="scientific">Chthoniobacter flavus Ellin428</name>
    <dbReference type="NCBI Taxonomy" id="497964"/>
    <lineage>
        <taxon>Bacteria</taxon>
        <taxon>Pseudomonadati</taxon>
        <taxon>Verrucomicrobiota</taxon>
        <taxon>Spartobacteria</taxon>
        <taxon>Chthoniobacterales</taxon>
        <taxon>Chthoniobacteraceae</taxon>
        <taxon>Chthoniobacter</taxon>
    </lineage>
</organism>
<dbReference type="EMBL" id="ABVL01000003">
    <property type="protein sequence ID" value="EDY21131.1"/>
    <property type="molecule type" value="Genomic_DNA"/>
</dbReference>
<comment type="caution">
    <text evidence="1">The sequence shown here is derived from an EMBL/GenBank/DDBJ whole genome shotgun (WGS) entry which is preliminary data.</text>
</comment>
<keyword evidence="2" id="KW-1185">Reference proteome</keyword>
<gene>
    <name evidence="1" type="ORF">CfE428DRAFT_1424</name>
</gene>